<feature type="domain" description="PAS" evidence="10">
    <location>
        <begin position="1089"/>
        <end position="1161"/>
    </location>
</feature>
<dbReference type="InterPro" id="IPR000014">
    <property type="entry name" value="PAS"/>
</dbReference>
<dbReference type="InterPro" id="IPR013656">
    <property type="entry name" value="PAS_4"/>
</dbReference>
<accession>A0ABV4WVD1</accession>
<evidence type="ECO:0000256" key="2">
    <source>
        <dbReference type="ARBA" id="ARBA00012438"/>
    </source>
</evidence>
<gene>
    <name evidence="12" type="ORF">ACE1CA_31615</name>
</gene>
<dbReference type="PROSITE" id="PS50113">
    <property type="entry name" value="PAC"/>
    <property type="match status" value="7"/>
</dbReference>
<dbReference type="Pfam" id="PF13426">
    <property type="entry name" value="PAS_9"/>
    <property type="match status" value="2"/>
</dbReference>
<dbReference type="PRINTS" id="PR00344">
    <property type="entry name" value="BCTRLSENSOR"/>
</dbReference>
<dbReference type="InterPro" id="IPR036890">
    <property type="entry name" value="HATPase_C_sf"/>
</dbReference>
<evidence type="ECO:0000256" key="1">
    <source>
        <dbReference type="ARBA" id="ARBA00000085"/>
    </source>
</evidence>
<feature type="transmembrane region" description="Helical" evidence="8">
    <location>
        <begin position="261"/>
        <end position="280"/>
    </location>
</feature>
<dbReference type="Pfam" id="PF08447">
    <property type="entry name" value="PAS_3"/>
    <property type="match status" value="4"/>
</dbReference>
<feature type="transmembrane region" description="Helical" evidence="8">
    <location>
        <begin position="124"/>
        <end position="148"/>
    </location>
</feature>
<dbReference type="SMART" id="SM00086">
    <property type="entry name" value="PAC"/>
    <property type="match status" value="7"/>
</dbReference>
<protein>
    <recommendedName>
        <fullName evidence="2">histidine kinase</fullName>
        <ecNumber evidence="2">2.7.13.3</ecNumber>
    </recommendedName>
</protein>
<feature type="coiled-coil region" evidence="7">
    <location>
        <begin position="283"/>
        <end position="321"/>
    </location>
</feature>
<keyword evidence="13" id="KW-1185">Reference proteome</keyword>
<dbReference type="PANTHER" id="PTHR43304:SF1">
    <property type="entry name" value="PAC DOMAIN-CONTAINING PROTEIN"/>
    <property type="match status" value="1"/>
</dbReference>
<dbReference type="CDD" id="cd00082">
    <property type="entry name" value="HisKA"/>
    <property type="match status" value="1"/>
</dbReference>
<evidence type="ECO:0000259" key="10">
    <source>
        <dbReference type="PROSITE" id="PS50112"/>
    </source>
</evidence>
<evidence type="ECO:0000256" key="5">
    <source>
        <dbReference type="ARBA" id="ARBA00022777"/>
    </source>
</evidence>
<dbReference type="InterPro" id="IPR005467">
    <property type="entry name" value="His_kinase_dom"/>
</dbReference>
<evidence type="ECO:0000256" key="6">
    <source>
        <dbReference type="ARBA" id="ARBA00023012"/>
    </source>
</evidence>
<dbReference type="InterPro" id="IPR052162">
    <property type="entry name" value="Sensor_kinase/Photoreceptor"/>
</dbReference>
<sequence length="1459" mass="167025">MNLQKIRSLSKKSSLLTTLIGGIALIGWIFHIELLKSGFPGLPPMRVNAALGFILSGISLWFWQENSYQNFNRSHQRSSSISISYILAIVVACVALLTLIQFFFNINLGIDELLIKDFTLRISYIHPGRMAATLALMLLILSSALILLNKGIYSLAQGFAFGSFLTSLLGLIGYIYHVPNFYNLFSGGSTALNSIVASGSLSLGILFAHPEQGWLKVFTSPYAGGITARRFLPFVIGLPLLIGTSLILSYRYNFMPIEVSIVLRSAINILILTVVTWWNAKFLNELDLKQKQIEIALQQSLQELENRVADRTAELININHDLQESYQLWQSIIEGISDSIYLKDRSGRYLMVNEAMRRKLGKSNAEILGFNDYELFTPEVARQLSETDNRIMELGESRELEEEIVKNNQQKTYLSTKSPWRDREGNVIGLIGVIKDITERKRAEELLRENERRLQLALQATKSGIWDWDLVSNVVKVSEEYCHLLGFDPTLQTVTYEKWLNSIHPDDRASVTQALRQAMEQNQDYEIVYRVLHPDEGIRWIASRGQSFTDAAGNVVRMLGNIQDITEKQAVLHECLQAELALQTSEEQLRLTLEFAQIGSWDWQIQDNRITWNSNHFHLFGLDPETTDVDYQTWRDRVHPEDIERVETDINQAIESHRDYHSEYRVIYPDGSVHWVFAKGRAIYDRSGQPLRMLGVVFDITDRKQAELALQASKEQLRLTLEFAQIGSWAWDMVENRLHWNNKLFQLLGLDPNTAEANYHIWRDRIYPDDLERVEAAINRAVEREIDYDAEHRVIHPDGTVLWIIARGRAIYDRSGRPLRMLGVAIDITDRKQIEISLQQSQEHFQRAIVDSPLPIILHAEDGAVLQINHAWTEISGYSPEEIPTIADWTEKAYGSRKELVQEDIKRLHHLDRRVYDGEFTICTGSGETRIWDFYSAPLGKLPDGRNLVISTAIDITDRKRAEADLQQYKDIFQFSEHGLAVGKGTLIEIVNPAFARMHGYSVEEMIGKSILSLFPQEFWGDTIAFMQELNEVGHITHESYHLRKDGTIFPVFLDITMVKDRQNNPLYRIVTLLDISDRKKAQAALQKSEERLRLALQAANQGMWDLNVQTGEAIVSAEYARMLGYESEEIQETNAKWRERLHPEERESVYQVYADYIAGKCNDYRVECRQLTKTGEWKWVLSSGKIVEWDRFGQPLRMLGTHTDISDRKQAELAVIQLNQTLEQRVKERTAELTAANKELEAFSYSVSHDLRAPLRGIDGFSKVLLERYGDRLDEKGKHYLERIRAGSQRMGELIENLLMLSRVTRAEMKRIPVNLSEIVKGIIKELSESQPEHSVQWNIAPEITALGDTALLRIMLENLLSNAWKFTANCPQPQIEFGYTILSENRQAYFIKDNGVGFDMTYVNKLFIAFQRLHSNNDFPGTGVGLAIVQRIIHRHGGQVWAEGIINGGATFYFTLG</sequence>
<comment type="caution">
    <text evidence="12">The sequence shown here is derived from an EMBL/GenBank/DDBJ whole genome shotgun (WGS) entry which is preliminary data.</text>
</comment>
<dbReference type="InterPro" id="IPR004358">
    <property type="entry name" value="Sig_transdc_His_kin-like_C"/>
</dbReference>
<feature type="domain" description="PAC" evidence="11">
    <location>
        <begin position="1165"/>
        <end position="1218"/>
    </location>
</feature>
<dbReference type="InterPro" id="IPR001610">
    <property type="entry name" value="PAC"/>
</dbReference>
<feature type="transmembrane region" description="Helical" evidence="8">
    <location>
        <begin position="12"/>
        <end position="32"/>
    </location>
</feature>
<keyword evidence="8" id="KW-0812">Transmembrane</keyword>
<feature type="transmembrane region" description="Helical" evidence="8">
    <location>
        <begin position="231"/>
        <end position="249"/>
    </location>
</feature>
<keyword evidence="7" id="KW-0175">Coiled coil</keyword>
<feature type="domain" description="PAS" evidence="10">
    <location>
        <begin position="585"/>
        <end position="657"/>
    </location>
</feature>
<reference evidence="12 13" key="1">
    <citation type="submission" date="2024-09" db="EMBL/GenBank/DDBJ databases">
        <title>Floridaenema gen nov. (Aerosakkonemataceae, Aerosakkonematales ord. nov., Cyanobacteria) from benthic tropical and subtropical fresh waters, with the description of four new species.</title>
        <authorList>
            <person name="Moretto J.A."/>
            <person name="Berthold D.E."/>
            <person name="Lefler F.W."/>
            <person name="Huang I.-S."/>
            <person name="Laughinghouse H. IV."/>
        </authorList>
    </citation>
    <scope>NUCLEOTIDE SEQUENCE [LARGE SCALE GENOMIC DNA]</scope>
    <source>
        <strain evidence="12 13">BLCC-F167</strain>
    </source>
</reference>
<keyword evidence="3" id="KW-0597">Phosphoprotein</keyword>
<evidence type="ECO:0000256" key="8">
    <source>
        <dbReference type="SAM" id="Phobius"/>
    </source>
</evidence>
<dbReference type="Gene3D" id="1.10.287.130">
    <property type="match status" value="1"/>
</dbReference>
<feature type="domain" description="PAS" evidence="10">
    <location>
        <begin position="450"/>
        <end position="522"/>
    </location>
</feature>
<dbReference type="PANTHER" id="PTHR43304">
    <property type="entry name" value="PHYTOCHROME-LIKE PROTEIN CPH1"/>
    <property type="match status" value="1"/>
</dbReference>
<feature type="transmembrane region" description="Helical" evidence="8">
    <location>
        <begin position="44"/>
        <end position="63"/>
    </location>
</feature>
<dbReference type="InterPro" id="IPR035965">
    <property type="entry name" value="PAS-like_dom_sf"/>
</dbReference>
<feature type="domain" description="PAS" evidence="10">
    <location>
        <begin position="713"/>
        <end position="785"/>
    </location>
</feature>
<evidence type="ECO:0000313" key="13">
    <source>
        <dbReference type="Proteomes" id="UP001576780"/>
    </source>
</evidence>
<feature type="transmembrane region" description="Helical" evidence="8">
    <location>
        <begin position="155"/>
        <end position="176"/>
    </location>
</feature>
<dbReference type="Pfam" id="PF00512">
    <property type="entry name" value="HisKA"/>
    <property type="match status" value="1"/>
</dbReference>
<dbReference type="Gene3D" id="2.10.70.100">
    <property type="match status" value="3"/>
</dbReference>
<name>A0ABV4WVD1_9CYAN</name>
<evidence type="ECO:0000259" key="11">
    <source>
        <dbReference type="PROSITE" id="PS50113"/>
    </source>
</evidence>
<comment type="catalytic activity">
    <reaction evidence="1">
        <text>ATP + protein L-histidine = ADP + protein N-phospho-L-histidine.</text>
        <dbReference type="EC" id="2.7.13.3"/>
    </reaction>
</comment>
<dbReference type="SUPFAM" id="SSF55785">
    <property type="entry name" value="PYP-like sensor domain (PAS domain)"/>
    <property type="match status" value="7"/>
</dbReference>
<dbReference type="SUPFAM" id="SSF55874">
    <property type="entry name" value="ATPase domain of HSP90 chaperone/DNA topoisomerase II/histidine kinase"/>
    <property type="match status" value="1"/>
</dbReference>
<evidence type="ECO:0000256" key="3">
    <source>
        <dbReference type="ARBA" id="ARBA00022553"/>
    </source>
</evidence>
<keyword evidence="6" id="KW-0902">Two-component regulatory system</keyword>
<dbReference type="InterPro" id="IPR003661">
    <property type="entry name" value="HisK_dim/P_dom"/>
</dbReference>
<dbReference type="SUPFAM" id="SSF47384">
    <property type="entry name" value="Homodimeric domain of signal transducing histidine kinase"/>
    <property type="match status" value="1"/>
</dbReference>
<dbReference type="EMBL" id="JBHFNT010000291">
    <property type="protein sequence ID" value="MFB2839063.1"/>
    <property type="molecule type" value="Genomic_DNA"/>
</dbReference>
<dbReference type="Pfam" id="PF08448">
    <property type="entry name" value="PAS_4"/>
    <property type="match status" value="1"/>
</dbReference>
<feature type="domain" description="PAS" evidence="10">
    <location>
        <begin position="325"/>
        <end position="395"/>
    </location>
</feature>
<feature type="domain" description="PAS" evidence="10">
    <location>
        <begin position="841"/>
        <end position="883"/>
    </location>
</feature>
<feature type="domain" description="PAC" evidence="11">
    <location>
        <begin position="788"/>
        <end position="840"/>
    </location>
</feature>
<keyword evidence="8" id="KW-0472">Membrane</keyword>
<dbReference type="Proteomes" id="UP001576780">
    <property type="component" value="Unassembled WGS sequence"/>
</dbReference>
<feature type="domain" description="PAC" evidence="11">
    <location>
        <begin position="398"/>
        <end position="449"/>
    </location>
</feature>
<dbReference type="CDD" id="cd00130">
    <property type="entry name" value="PAS"/>
    <property type="match status" value="7"/>
</dbReference>
<feature type="domain" description="PAC" evidence="11">
    <location>
        <begin position="660"/>
        <end position="712"/>
    </location>
</feature>
<feature type="domain" description="PAC" evidence="11">
    <location>
        <begin position="1036"/>
        <end position="1088"/>
    </location>
</feature>
<dbReference type="SMART" id="SM00388">
    <property type="entry name" value="HisKA"/>
    <property type="match status" value="1"/>
</dbReference>
<dbReference type="EC" id="2.7.13.3" evidence="2"/>
<dbReference type="Gene3D" id="3.30.450.20">
    <property type="entry name" value="PAS domain"/>
    <property type="match status" value="7"/>
</dbReference>
<keyword evidence="8" id="KW-1133">Transmembrane helix</keyword>
<feature type="domain" description="PAC" evidence="11">
    <location>
        <begin position="916"/>
        <end position="968"/>
    </location>
</feature>
<dbReference type="PROSITE" id="PS50112">
    <property type="entry name" value="PAS"/>
    <property type="match status" value="7"/>
</dbReference>
<dbReference type="Gene3D" id="3.30.565.10">
    <property type="entry name" value="Histidine kinase-like ATPase, C-terminal domain"/>
    <property type="match status" value="1"/>
</dbReference>
<dbReference type="NCBIfam" id="TIGR00229">
    <property type="entry name" value="sensory_box"/>
    <property type="match status" value="7"/>
</dbReference>
<evidence type="ECO:0000259" key="9">
    <source>
        <dbReference type="PROSITE" id="PS50109"/>
    </source>
</evidence>
<proteinExistence type="predicted"/>
<feature type="transmembrane region" description="Helical" evidence="8">
    <location>
        <begin position="83"/>
        <end position="104"/>
    </location>
</feature>
<organism evidence="12 13">
    <name type="scientific">Floridaenema evergladense BLCC-F167</name>
    <dbReference type="NCBI Taxonomy" id="3153639"/>
    <lineage>
        <taxon>Bacteria</taxon>
        <taxon>Bacillati</taxon>
        <taxon>Cyanobacteriota</taxon>
        <taxon>Cyanophyceae</taxon>
        <taxon>Oscillatoriophycideae</taxon>
        <taxon>Aerosakkonematales</taxon>
        <taxon>Aerosakkonemataceae</taxon>
        <taxon>Floridanema</taxon>
        <taxon>Floridanema evergladense</taxon>
    </lineage>
</organism>
<dbReference type="SMART" id="SM00387">
    <property type="entry name" value="HATPase_c"/>
    <property type="match status" value="1"/>
</dbReference>
<dbReference type="InterPro" id="IPR003594">
    <property type="entry name" value="HATPase_dom"/>
</dbReference>
<dbReference type="InterPro" id="IPR036097">
    <property type="entry name" value="HisK_dim/P_sf"/>
</dbReference>
<evidence type="ECO:0000313" key="12">
    <source>
        <dbReference type="EMBL" id="MFB2839063.1"/>
    </source>
</evidence>
<feature type="domain" description="PAC" evidence="11">
    <location>
        <begin position="525"/>
        <end position="577"/>
    </location>
</feature>
<feature type="domain" description="Histidine kinase" evidence="9">
    <location>
        <begin position="1247"/>
        <end position="1459"/>
    </location>
</feature>
<dbReference type="PROSITE" id="PS50109">
    <property type="entry name" value="HIS_KIN"/>
    <property type="match status" value="1"/>
</dbReference>
<dbReference type="SMART" id="SM00091">
    <property type="entry name" value="PAS"/>
    <property type="match status" value="7"/>
</dbReference>
<dbReference type="InterPro" id="IPR000700">
    <property type="entry name" value="PAS-assoc_C"/>
</dbReference>
<dbReference type="Pfam" id="PF02518">
    <property type="entry name" value="HATPase_c"/>
    <property type="match status" value="1"/>
</dbReference>
<evidence type="ECO:0000256" key="4">
    <source>
        <dbReference type="ARBA" id="ARBA00022679"/>
    </source>
</evidence>
<keyword evidence="4" id="KW-0808">Transferase</keyword>
<dbReference type="RefSeq" id="WP_413281352.1">
    <property type="nucleotide sequence ID" value="NZ_JBHFNT010000291.1"/>
</dbReference>
<dbReference type="InterPro" id="IPR013655">
    <property type="entry name" value="PAS_fold_3"/>
</dbReference>
<evidence type="ECO:0000256" key="7">
    <source>
        <dbReference type="SAM" id="Coils"/>
    </source>
</evidence>
<feature type="domain" description="PAS" evidence="10">
    <location>
        <begin position="972"/>
        <end position="1018"/>
    </location>
</feature>
<keyword evidence="5" id="KW-0418">Kinase</keyword>